<evidence type="ECO:0000259" key="11">
    <source>
        <dbReference type="PROSITE" id="PS50850"/>
    </source>
</evidence>
<dbReference type="InterPro" id="IPR020846">
    <property type="entry name" value="MFS_dom"/>
</dbReference>
<protein>
    <submittedName>
        <fullName evidence="12">Putative transporter</fullName>
    </submittedName>
</protein>
<dbReference type="AlphaFoldDB" id="A0A131XMF4"/>
<dbReference type="CDD" id="cd17358">
    <property type="entry name" value="MFS_GLUT6_8_Class3_like"/>
    <property type="match status" value="1"/>
</dbReference>
<evidence type="ECO:0000313" key="12">
    <source>
        <dbReference type="EMBL" id="JAP67318.1"/>
    </source>
</evidence>
<keyword evidence="2 8" id="KW-0813">Transport</keyword>
<evidence type="ECO:0000256" key="9">
    <source>
        <dbReference type="SAM" id="MobiDB-lite"/>
    </source>
</evidence>
<dbReference type="PRINTS" id="PR00171">
    <property type="entry name" value="SUGRTRNSPORT"/>
</dbReference>
<accession>A0A131XMF4</accession>
<feature type="transmembrane region" description="Helical" evidence="10">
    <location>
        <begin position="62"/>
        <end position="83"/>
    </location>
</feature>
<evidence type="ECO:0000256" key="5">
    <source>
        <dbReference type="ARBA" id="ARBA00022692"/>
    </source>
</evidence>
<dbReference type="InterPro" id="IPR036259">
    <property type="entry name" value="MFS_trans_sf"/>
</dbReference>
<sequence>KESKMGAVPRPQDAAALQQEPLMRPSGEGDPQSAKVQGLQQMEEDTRALTAPEGRSPWRARLVLSVWSACMSGASFGLTLSYSSPALPDIRRRMPFSDSQSDWFGSLVTLGALFGGLVGGQLVNRVGRKDTIMFSSVGFAIGFLLVEASPLPAVMFLGRFLTGVSTGIAAVAVPVFVSEVSPPQIRGVLNTMCTIAITSGVLLAYVLGKWLDYQWLATACIVPSVIVVTTMPFVADSPRWLIQAGRFEEALQALKFYEGEDRAREEFDNLQAAGTTVDKFSLTDFKLPYVYKPFLCVLLGMFLQQFSGISIMLFYTQDIFESAGSTIESTDCTIIVGVVQVASGFMATLAIERLGRKILLLVSCFVSSASLILLGISYHFKETQGQAFLASYGWLPLLALCGFMVGYSVGLGPLPWMLMGEMLPLRVKGFATGVSTAFNFGCGALIAREYHSTMQLLGNDGIYWFYGAVMALGFVLVLVFIPETRGKTLEEIEVQFGKCSDTPADSREQPSLVNA</sequence>
<dbReference type="PROSITE" id="PS00217">
    <property type="entry name" value="SUGAR_TRANSPORT_2"/>
    <property type="match status" value="1"/>
</dbReference>
<evidence type="ECO:0000256" key="3">
    <source>
        <dbReference type="ARBA" id="ARBA00022475"/>
    </source>
</evidence>
<dbReference type="InterPro" id="IPR005828">
    <property type="entry name" value="MFS_sugar_transport-like"/>
</dbReference>
<name>A0A131XMF4_9ACAR</name>
<feature type="transmembrane region" description="Helical" evidence="10">
    <location>
        <begin position="462"/>
        <end position="481"/>
    </location>
</feature>
<comment type="similarity">
    <text evidence="8">Belongs to the major facilitator superfamily. Sugar transporter (TC 2.A.1.1) family.</text>
</comment>
<dbReference type="Gene3D" id="1.20.1250.20">
    <property type="entry name" value="MFS general substrate transporter like domains"/>
    <property type="match status" value="1"/>
</dbReference>
<feature type="transmembrane region" description="Helical" evidence="10">
    <location>
        <begin position="334"/>
        <end position="351"/>
    </location>
</feature>
<dbReference type="Pfam" id="PF00083">
    <property type="entry name" value="Sugar_tr"/>
    <property type="match status" value="1"/>
</dbReference>
<feature type="transmembrane region" description="Helical" evidence="10">
    <location>
        <begin position="358"/>
        <end position="380"/>
    </location>
</feature>
<dbReference type="SUPFAM" id="SSF103473">
    <property type="entry name" value="MFS general substrate transporter"/>
    <property type="match status" value="1"/>
</dbReference>
<evidence type="ECO:0000256" key="1">
    <source>
        <dbReference type="ARBA" id="ARBA00004651"/>
    </source>
</evidence>
<dbReference type="EMBL" id="GEFH01001263">
    <property type="protein sequence ID" value="JAP67318.1"/>
    <property type="molecule type" value="mRNA"/>
</dbReference>
<reference evidence="12" key="1">
    <citation type="journal article" date="2017" name="Ticks Tick Borne Dis.">
        <title>An insight into the sialome of Hyalomma excavatum.</title>
        <authorList>
            <person name="Ribeiro J.M."/>
            <person name="Slovak M."/>
            <person name="Francischetti I.M."/>
        </authorList>
    </citation>
    <scope>NUCLEOTIDE SEQUENCE</scope>
    <source>
        <strain evidence="12">Samish</strain>
        <tissue evidence="12">Salivary glands</tissue>
    </source>
</reference>
<dbReference type="GO" id="GO:0051119">
    <property type="term" value="F:sugar transmembrane transporter activity"/>
    <property type="evidence" value="ECO:0007669"/>
    <property type="project" value="InterPro"/>
</dbReference>
<evidence type="ECO:0000256" key="4">
    <source>
        <dbReference type="ARBA" id="ARBA00022597"/>
    </source>
</evidence>
<evidence type="ECO:0000256" key="2">
    <source>
        <dbReference type="ARBA" id="ARBA00022448"/>
    </source>
</evidence>
<feature type="transmembrane region" description="Helical" evidence="10">
    <location>
        <begin position="294"/>
        <end position="314"/>
    </location>
</feature>
<feature type="region of interest" description="Disordered" evidence="9">
    <location>
        <begin position="1"/>
        <end position="52"/>
    </location>
</feature>
<dbReference type="InterPro" id="IPR003663">
    <property type="entry name" value="Sugar/inositol_transpt"/>
</dbReference>
<evidence type="ECO:0000256" key="6">
    <source>
        <dbReference type="ARBA" id="ARBA00022989"/>
    </source>
</evidence>
<evidence type="ECO:0000256" key="7">
    <source>
        <dbReference type="ARBA" id="ARBA00023136"/>
    </source>
</evidence>
<feature type="transmembrane region" description="Helical" evidence="10">
    <location>
        <begin position="132"/>
        <end position="150"/>
    </location>
</feature>
<dbReference type="PROSITE" id="PS50850">
    <property type="entry name" value="MFS"/>
    <property type="match status" value="1"/>
</dbReference>
<dbReference type="InterPro" id="IPR005829">
    <property type="entry name" value="Sugar_transporter_CS"/>
</dbReference>
<feature type="non-terminal residue" evidence="12">
    <location>
        <position position="1"/>
    </location>
</feature>
<feature type="transmembrane region" description="Helical" evidence="10">
    <location>
        <begin position="103"/>
        <end position="120"/>
    </location>
</feature>
<dbReference type="FunFam" id="1.20.1250.20:FF:000218">
    <property type="entry name" value="facilitated trehalose transporter Tret1"/>
    <property type="match status" value="1"/>
</dbReference>
<keyword evidence="7 10" id="KW-0472">Membrane</keyword>
<keyword evidence="4" id="KW-0762">Sugar transport</keyword>
<dbReference type="PANTHER" id="PTHR48021">
    <property type="match status" value="1"/>
</dbReference>
<feature type="transmembrane region" description="Helical" evidence="10">
    <location>
        <begin position="188"/>
        <end position="207"/>
    </location>
</feature>
<feature type="transmembrane region" description="Helical" evidence="10">
    <location>
        <begin position="392"/>
        <end position="418"/>
    </location>
</feature>
<dbReference type="NCBIfam" id="TIGR00879">
    <property type="entry name" value="SP"/>
    <property type="match status" value="1"/>
</dbReference>
<feature type="domain" description="Major facilitator superfamily (MFS) profile" evidence="11">
    <location>
        <begin position="61"/>
        <end position="485"/>
    </location>
</feature>
<dbReference type="GO" id="GO:0005886">
    <property type="term" value="C:plasma membrane"/>
    <property type="evidence" value="ECO:0007669"/>
    <property type="project" value="UniProtKB-SubCell"/>
</dbReference>
<dbReference type="InterPro" id="IPR050549">
    <property type="entry name" value="MFS_Trehalose_Transporter"/>
</dbReference>
<organism evidence="12">
    <name type="scientific">Hyalomma excavatum</name>
    <dbReference type="NCBI Taxonomy" id="257692"/>
    <lineage>
        <taxon>Eukaryota</taxon>
        <taxon>Metazoa</taxon>
        <taxon>Ecdysozoa</taxon>
        <taxon>Arthropoda</taxon>
        <taxon>Chelicerata</taxon>
        <taxon>Arachnida</taxon>
        <taxon>Acari</taxon>
        <taxon>Parasitiformes</taxon>
        <taxon>Ixodida</taxon>
        <taxon>Ixodoidea</taxon>
        <taxon>Ixodidae</taxon>
        <taxon>Hyalomminae</taxon>
        <taxon>Hyalomma</taxon>
    </lineage>
</organism>
<feature type="transmembrane region" description="Helical" evidence="10">
    <location>
        <begin position="213"/>
        <end position="235"/>
    </location>
</feature>
<feature type="transmembrane region" description="Helical" evidence="10">
    <location>
        <begin position="430"/>
        <end position="450"/>
    </location>
</feature>
<feature type="transmembrane region" description="Helical" evidence="10">
    <location>
        <begin position="156"/>
        <end position="176"/>
    </location>
</feature>
<keyword evidence="6 10" id="KW-1133">Transmembrane helix</keyword>
<keyword evidence="3" id="KW-1003">Cell membrane</keyword>
<dbReference type="PANTHER" id="PTHR48021:SF1">
    <property type="entry name" value="GH07001P-RELATED"/>
    <property type="match status" value="1"/>
</dbReference>
<evidence type="ECO:0000256" key="10">
    <source>
        <dbReference type="SAM" id="Phobius"/>
    </source>
</evidence>
<proteinExistence type="evidence at transcript level"/>
<evidence type="ECO:0000256" key="8">
    <source>
        <dbReference type="RuleBase" id="RU003346"/>
    </source>
</evidence>
<comment type="subcellular location">
    <subcellularLocation>
        <location evidence="1">Cell membrane</location>
        <topology evidence="1">Multi-pass membrane protein</topology>
    </subcellularLocation>
</comment>
<keyword evidence="5 10" id="KW-0812">Transmembrane</keyword>
<dbReference type="InterPro" id="IPR044775">
    <property type="entry name" value="MFS_ERD6/Tret1-like"/>
</dbReference>